<organism evidence="1 2">
    <name type="scientific">Populus alba</name>
    <name type="common">White poplar</name>
    <dbReference type="NCBI Taxonomy" id="43335"/>
    <lineage>
        <taxon>Eukaryota</taxon>
        <taxon>Viridiplantae</taxon>
        <taxon>Streptophyta</taxon>
        <taxon>Embryophyta</taxon>
        <taxon>Tracheophyta</taxon>
        <taxon>Spermatophyta</taxon>
        <taxon>Magnoliopsida</taxon>
        <taxon>eudicotyledons</taxon>
        <taxon>Gunneridae</taxon>
        <taxon>Pentapetalae</taxon>
        <taxon>rosids</taxon>
        <taxon>fabids</taxon>
        <taxon>Malpighiales</taxon>
        <taxon>Salicaceae</taxon>
        <taxon>Saliceae</taxon>
        <taxon>Populus</taxon>
    </lineage>
</organism>
<dbReference type="EMBL" id="RCHU02000005">
    <property type="protein sequence ID" value="KAL3591287.1"/>
    <property type="molecule type" value="Genomic_DNA"/>
</dbReference>
<feature type="non-terminal residue" evidence="1">
    <location>
        <position position="307"/>
    </location>
</feature>
<gene>
    <name evidence="1" type="ORF">D5086_009927</name>
</gene>
<accession>A0ACC4C7Y2</accession>
<dbReference type="Proteomes" id="UP000309997">
    <property type="component" value="Unassembled WGS sequence"/>
</dbReference>
<reference evidence="1 2" key="1">
    <citation type="journal article" date="2024" name="Plant Biotechnol. J.">
        <title>Genome and CRISPR/Cas9 system of a widespread forest tree (Populus alba) in the world.</title>
        <authorList>
            <person name="Liu Y.J."/>
            <person name="Jiang P.F."/>
            <person name="Han X.M."/>
            <person name="Li X.Y."/>
            <person name="Wang H.M."/>
            <person name="Wang Y.J."/>
            <person name="Wang X.X."/>
            <person name="Zeng Q.Y."/>
        </authorList>
    </citation>
    <scope>NUCLEOTIDE SEQUENCE [LARGE SCALE GENOMIC DNA]</scope>
    <source>
        <strain evidence="2">cv. PAL-ZL1</strain>
    </source>
</reference>
<evidence type="ECO:0000313" key="2">
    <source>
        <dbReference type="Proteomes" id="UP000309997"/>
    </source>
</evidence>
<comment type="caution">
    <text evidence="1">The sequence shown here is derived from an EMBL/GenBank/DDBJ whole genome shotgun (WGS) entry which is preliminary data.</text>
</comment>
<sequence length="307" mass="33885">MFVVLGDEKLDKTSLPDDSCGFGRRGCDGWFGRGCCGGLGSEGGRDGGTRGGGGELLQWQNGFLLLFIVLQSTAIVLANDKLDKTRLRDDSCGFGRRSVATGLVVEETTYRLLLPEVELADTFCDGSPPFLKKRKEFPSSNVFLLAVNLYLQAKLYNLVTKIVAAQAFKTVKLGQHVHQNLAKPQNGAIHEGDHEVHRRTTDQGVEPGCEDVEQEEDSLKNWDAFASSCSSSNDREQEEAPLPYSLVAQAKPAKIKKTVSINDRVEEIDTGKKMKRRKSTEKLPSIDLEEDIVQPVKSILKKDSFEH</sequence>
<proteinExistence type="predicted"/>
<name>A0ACC4C7Y2_POPAL</name>
<keyword evidence="2" id="KW-1185">Reference proteome</keyword>
<protein>
    <submittedName>
        <fullName evidence="1">Uncharacterized protein</fullName>
    </submittedName>
</protein>
<evidence type="ECO:0000313" key="1">
    <source>
        <dbReference type="EMBL" id="KAL3591287.1"/>
    </source>
</evidence>